<dbReference type="EMBL" id="WTXG01000018">
    <property type="protein sequence ID" value="KAI0300591.1"/>
    <property type="molecule type" value="Genomic_DNA"/>
</dbReference>
<protein>
    <submittedName>
        <fullName evidence="1">Uncharacterized protein</fullName>
    </submittedName>
</protein>
<organism evidence="1 2">
    <name type="scientific">Multifurca ochricompacta</name>
    <dbReference type="NCBI Taxonomy" id="376703"/>
    <lineage>
        <taxon>Eukaryota</taxon>
        <taxon>Fungi</taxon>
        <taxon>Dikarya</taxon>
        <taxon>Basidiomycota</taxon>
        <taxon>Agaricomycotina</taxon>
        <taxon>Agaricomycetes</taxon>
        <taxon>Russulales</taxon>
        <taxon>Russulaceae</taxon>
        <taxon>Multifurca</taxon>
    </lineage>
</organism>
<evidence type="ECO:0000313" key="1">
    <source>
        <dbReference type="EMBL" id="KAI0300591.1"/>
    </source>
</evidence>
<sequence length="181" mass="20695">MVFCWHQPSGRVFAKRITTKIHRSLRTITGEQCVLLICIQPVLNALSLYTTLVALSSPLDMVSCVHTKINIDPPFFYIYSIPKSRTELGMLQHFSRSRSDQLVFLDESAKTKKIYPRDSCAPCRLDAADTMVNLKYAQAMISSMYRIILQTIRDTRAIFSIAFSQTEFIVSFFPLIMPDMV</sequence>
<gene>
    <name evidence="1" type="ORF">B0F90DRAFT_1724266</name>
</gene>
<evidence type="ECO:0000313" key="2">
    <source>
        <dbReference type="Proteomes" id="UP001203297"/>
    </source>
</evidence>
<comment type="caution">
    <text evidence="1">The sequence shown here is derived from an EMBL/GenBank/DDBJ whole genome shotgun (WGS) entry which is preliminary data.</text>
</comment>
<keyword evidence="2" id="KW-1185">Reference proteome</keyword>
<reference evidence="1" key="1">
    <citation type="journal article" date="2022" name="New Phytol.">
        <title>Evolutionary transition to the ectomycorrhizal habit in the genomes of a hyperdiverse lineage of mushroom-forming fungi.</title>
        <authorList>
            <person name="Looney B."/>
            <person name="Miyauchi S."/>
            <person name="Morin E."/>
            <person name="Drula E."/>
            <person name="Courty P.E."/>
            <person name="Kohler A."/>
            <person name="Kuo A."/>
            <person name="LaButti K."/>
            <person name="Pangilinan J."/>
            <person name="Lipzen A."/>
            <person name="Riley R."/>
            <person name="Andreopoulos W."/>
            <person name="He G."/>
            <person name="Johnson J."/>
            <person name="Nolan M."/>
            <person name="Tritt A."/>
            <person name="Barry K.W."/>
            <person name="Grigoriev I.V."/>
            <person name="Nagy L.G."/>
            <person name="Hibbett D."/>
            <person name="Henrissat B."/>
            <person name="Matheny P.B."/>
            <person name="Labbe J."/>
            <person name="Martin F.M."/>
        </authorList>
    </citation>
    <scope>NUCLEOTIDE SEQUENCE</scope>
    <source>
        <strain evidence="1">BPL690</strain>
    </source>
</reference>
<dbReference type="Proteomes" id="UP001203297">
    <property type="component" value="Unassembled WGS sequence"/>
</dbReference>
<name>A0AAD4M3B4_9AGAM</name>
<dbReference type="AlphaFoldDB" id="A0AAD4M3B4"/>
<accession>A0AAD4M3B4</accession>
<proteinExistence type="predicted"/>